<evidence type="ECO:0000313" key="2">
    <source>
        <dbReference type="EMBL" id="QGS10889.1"/>
    </source>
</evidence>
<evidence type="ECO:0000313" key="3">
    <source>
        <dbReference type="Proteomes" id="UP000424490"/>
    </source>
</evidence>
<feature type="region of interest" description="Disordered" evidence="1">
    <location>
        <begin position="417"/>
        <end position="514"/>
    </location>
</feature>
<dbReference type="Proteomes" id="UP000424490">
    <property type="component" value="Chromosome"/>
</dbReference>
<gene>
    <name evidence="2" type="ORF">FOC40_05370</name>
</gene>
<proteinExistence type="predicted"/>
<name>A0A857A709_9ACTO</name>
<dbReference type="RefSeq" id="WP_003796411.1">
    <property type="nucleotide sequence ID" value="NZ_CP046315.1"/>
</dbReference>
<feature type="compositionally biased region" description="Gly residues" evidence="1">
    <location>
        <begin position="433"/>
        <end position="456"/>
    </location>
</feature>
<feature type="compositionally biased region" description="Basic and acidic residues" evidence="1">
    <location>
        <begin position="228"/>
        <end position="239"/>
    </location>
</feature>
<dbReference type="EMBL" id="CP046315">
    <property type="protein sequence ID" value="QGS10889.1"/>
    <property type="molecule type" value="Genomic_DNA"/>
</dbReference>
<organism evidence="2 3">
    <name type="scientific">Schaalia odontolytica</name>
    <dbReference type="NCBI Taxonomy" id="1660"/>
    <lineage>
        <taxon>Bacteria</taxon>
        <taxon>Bacillati</taxon>
        <taxon>Actinomycetota</taxon>
        <taxon>Actinomycetes</taxon>
        <taxon>Actinomycetales</taxon>
        <taxon>Actinomycetaceae</taxon>
        <taxon>Schaalia</taxon>
    </lineage>
</organism>
<dbReference type="AlphaFoldDB" id="A0A857A709"/>
<feature type="region of interest" description="Disordered" evidence="1">
    <location>
        <begin position="215"/>
        <end position="265"/>
    </location>
</feature>
<feature type="compositionally biased region" description="Basic and acidic residues" evidence="1">
    <location>
        <begin position="495"/>
        <end position="514"/>
    </location>
</feature>
<protein>
    <submittedName>
        <fullName evidence="2">Uncharacterized protein</fullName>
    </submittedName>
</protein>
<feature type="compositionally biased region" description="Low complexity" evidence="1">
    <location>
        <begin position="417"/>
        <end position="432"/>
    </location>
</feature>
<sequence>MVDSPMYDRLMRLVAAIESASALDASDDEHNTIVCGLNEANNVTHHMRSYQGFTGETGDQIDAWTDATMKQVQGIKENHNTAMEYYVEARRAMTHIREEAQQLSPTLIDSNLQKLADATHVAVPVVKYLGPFGEPINTLAVSADAYFQALIAQANAQREVAATNILERANNTMQGLADGIGGQRDVLANGLENEEGKKTEGPSSPHIRRDIENGYLNVSPHAPGVYPGDRDSDYGRSDLRGTGSGLYSDGYDEGGPVNGRVMSSPRIPNEYITEGEIGSRLNPVTDPQELMGMDLLHTRVNGDRHANGTVGGYTPAPPVDRYHPLWNVNGGPGSESALAARMGGAGIPGAGALGMVAASRLGAGGMRALGRTGASGASGGGLSATSALRAGSYSGPGYGTYKAPAAGGAGIGAGGTTAAPGGSAGSGKVSASGGAGQGSSRGAGGFMGGAGAGGAGGKDDKKKSARRKYTPFRFDDDGDELPEGYVNPMSQTYGSDKDLSPAPRKDDGWDPRQW</sequence>
<evidence type="ECO:0000256" key="1">
    <source>
        <dbReference type="SAM" id="MobiDB-lite"/>
    </source>
</evidence>
<accession>A0A857A709</accession>
<reference evidence="2 3" key="1">
    <citation type="submission" date="2019-11" db="EMBL/GenBank/DDBJ databases">
        <title>FDA dAtabase for Regulatory Grade micrObial Sequences (FDA-ARGOS): Supporting development and validation of Infectious Disease Dx tests.</title>
        <authorList>
            <person name="Stonesifer R."/>
            <person name="Tallon L."/>
            <person name="Sadzewicz L."/>
            <person name="Vavikolanu K."/>
            <person name="Mehta A."/>
            <person name="Aluvathingal J."/>
            <person name="Nadendla S."/>
            <person name="Myers T."/>
            <person name="Yan Y."/>
            <person name="Sichtig H."/>
        </authorList>
    </citation>
    <scope>NUCLEOTIDE SEQUENCE [LARGE SCALE GENOMIC DNA]</scope>
    <source>
        <strain evidence="2 3">FDAARGOS_732</strain>
    </source>
</reference>